<gene>
    <name evidence="8" type="ORF">AGERDE_LOCUS9494</name>
</gene>
<dbReference type="Pfam" id="PF07540">
    <property type="entry name" value="NOC3p"/>
    <property type="match status" value="1"/>
</dbReference>
<feature type="domain" description="CCAAT-binding factor" evidence="6">
    <location>
        <begin position="368"/>
        <end position="528"/>
    </location>
</feature>
<feature type="domain" description="Nucleolar complex-associated protein 3 N-terminal" evidence="7">
    <location>
        <begin position="26"/>
        <end position="116"/>
    </location>
</feature>
<dbReference type="OrthoDB" id="10263597at2759"/>
<evidence type="ECO:0000313" key="8">
    <source>
        <dbReference type="EMBL" id="CAG8608991.1"/>
    </source>
</evidence>
<comment type="subcellular location">
    <subcellularLocation>
        <location evidence="1">Nucleus</location>
        <location evidence="1">Nucleolus</location>
    </subcellularLocation>
</comment>
<dbReference type="AlphaFoldDB" id="A0A9N9CN00"/>
<evidence type="ECO:0000256" key="3">
    <source>
        <dbReference type="ARBA" id="ARBA00023054"/>
    </source>
</evidence>
<dbReference type="PIRSF" id="PIRSF028977">
    <property type="entry name" value="Nucleolar_complex_p3"/>
    <property type="match status" value="1"/>
</dbReference>
<evidence type="ECO:0000256" key="5">
    <source>
        <dbReference type="SAM" id="MobiDB-lite"/>
    </source>
</evidence>
<dbReference type="EMBL" id="CAJVPL010002391">
    <property type="protein sequence ID" value="CAG8608991.1"/>
    <property type="molecule type" value="Genomic_DNA"/>
</dbReference>
<organism evidence="8 9">
    <name type="scientific">Ambispora gerdemannii</name>
    <dbReference type="NCBI Taxonomy" id="144530"/>
    <lineage>
        <taxon>Eukaryota</taxon>
        <taxon>Fungi</taxon>
        <taxon>Fungi incertae sedis</taxon>
        <taxon>Mucoromycota</taxon>
        <taxon>Glomeromycotina</taxon>
        <taxon>Glomeromycetes</taxon>
        <taxon>Archaeosporales</taxon>
        <taxon>Ambisporaceae</taxon>
        <taxon>Ambispora</taxon>
    </lineage>
</organism>
<evidence type="ECO:0000313" key="9">
    <source>
        <dbReference type="Proteomes" id="UP000789831"/>
    </source>
</evidence>
<feature type="compositionally biased region" description="Polar residues" evidence="5">
    <location>
        <begin position="239"/>
        <end position="250"/>
    </location>
</feature>
<accession>A0A9N9CN00</accession>
<evidence type="ECO:0000259" key="6">
    <source>
        <dbReference type="Pfam" id="PF03914"/>
    </source>
</evidence>
<comment type="caution">
    <text evidence="8">The sequence shown here is derived from an EMBL/GenBank/DDBJ whole genome shotgun (WGS) entry which is preliminary data.</text>
</comment>
<keyword evidence="3" id="KW-0175">Coiled coil</keyword>
<evidence type="ECO:0000259" key="7">
    <source>
        <dbReference type="Pfam" id="PF07540"/>
    </source>
</evidence>
<dbReference type="GO" id="GO:0006270">
    <property type="term" value="P:DNA replication initiation"/>
    <property type="evidence" value="ECO:0007669"/>
    <property type="project" value="TreeGrafter"/>
</dbReference>
<dbReference type="Pfam" id="PF03914">
    <property type="entry name" value="CBF"/>
    <property type="match status" value="1"/>
</dbReference>
<dbReference type="PANTHER" id="PTHR14428:SF5">
    <property type="entry name" value="NUCLEOLAR COMPLEX PROTEIN 3 HOMOLOG"/>
    <property type="match status" value="1"/>
</dbReference>
<feature type="compositionally biased region" description="Basic residues" evidence="5">
    <location>
        <begin position="251"/>
        <end position="267"/>
    </location>
</feature>
<evidence type="ECO:0000256" key="4">
    <source>
        <dbReference type="ARBA" id="ARBA00023242"/>
    </source>
</evidence>
<name>A0A9N9CN00_9GLOM</name>
<protein>
    <submittedName>
        <fullName evidence="8">13236_t:CDS:1</fullName>
    </submittedName>
</protein>
<dbReference type="InterPro" id="IPR011501">
    <property type="entry name" value="Noc3_N"/>
</dbReference>
<dbReference type="GO" id="GO:0005730">
    <property type="term" value="C:nucleolus"/>
    <property type="evidence" value="ECO:0007669"/>
    <property type="project" value="UniProtKB-SubCell"/>
</dbReference>
<keyword evidence="4" id="KW-0539">Nucleus</keyword>
<feature type="region of interest" description="Disordered" evidence="5">
    <location>
        <begin position="239"/>
        <end position="273"/>
    </location>
</feature>
<feature type="region of interest" description="Disordered" evidence="5">
    <location>
        <begin position="1"/>
        <end position="24"/>
    </location>
</feature>
<dbReference type="GO" id="GO:0003682">
    <property type="term" value="F:chromatin binding"/>
    <property type="evidence" value="ECO:0007669"/>
    <property type="project" value="TreeGrafter"/>
</dbReference>
<dbReference type="InterPro" id="IPR016903">
    <property type="entry name" value="Nucleolar_cplx-assoc_3"/>
</dbReference>
<sequence length="549" mass="63680">SSSADENDQVIQQEKNIDPKAHVTSKKEELANIAQSIIEDPEKNVDQLRKLREISKDSNIIVKKFAFLTQLAVYKDVLPGYRIRVLSEKEKSVKVSKEVKKLRNYEQSLLANYKAYLQSLQNAVKATEKNPKKEKDAIGRVALQCMCALLTSATHFNFRLNLMNAIIARMSTRKFTDMSAMCRDTIIEIYKNDESGEASLDAVKLTTRMIKAQKYKVHEQVINTFLHLRLRDELVSANRTAASSDSQQQYMKKRKQERRHISRKMRKLEKDRQSVQKEMKEAEAVVDREDKEKKQTETLKLVFATYFRILKHTNDSPLLLPVLEGLAKFAHLINVDFFSDLLKNGGRLDDNEVMCSVSRRVATRKSESLNIDLKDFYTEIYALLLPLALSPNMEDDNDEFFEKDKNKNNDDNESKLTATEQELLMKGFEFMFFRRRQIPTNRSAAFLKRLSIVCLNWPSKTVLECLNKMEKLIQKHPRLDALLTTDDRLTNGVYRAELDDPELCNPFATSLWELYLLEHHYDPKVRQATTHLYNFEHPATANGRREGKL</sequence>
<dbReference type="PANTHER" id="PTHR14428">
    <property type="entry name" value="NUCLEOLAR COMPLEX PROTEIN 3"/>
    <property type="match status" value="1"/>
</dbReference>
<reference evidence="8" key="1">
    <citation type="submission" date="2021-06" db="EMBL/GenBank/DDBJ databases">
        <authorList>
            <person name="Kallberg Y."/>
            <person name="Tangrot J."/>
            <person name="Rosling A."/>
        </authorList>
    </citation>
    <scope>NUCLEOTIDE SEQUENCE</scope>
    <source>
        <strain evidence="8">MT106</strain>
    </source>
</reference>
<dbReference type="InterPro" id="IPR005612">
    <property type="entry name" value="CCAAT-binding_factor"/>
</dbReference>
<evidence type="ECO:0000256" key="2">
    <source>
        <dbReference type="ARBA" id="ARBA00007797"/>
    </source>
</evidence>
<evidence type="ECO:0000256" key="1">
    <source>
        <dbReference type="ARBA" id="ARBA00004604"/>
    </source>
</evidence>
<feature type="compositionally biased region" description="Basic and acidic residues" evidence="5">
    <location>
        <begin position="15"/>
        <end position="24"/>
    </location>
</feature>
<dbReference type="Proteomes" id="UP000789831">
    <property type="component" value="Unassembled WGS sequence"/>
</dbReference>
<keyword evidence="9" id="KW-1185">Reference proteome</keyword>
<feature type="non-terminal residue" evidence="8">
    <location>
        <position position="549"/>
    </location>
</feature>
<proteinExistence type="inferred from homology"/>
<comment type="similarity">
    <text evidence="2">Belongs to the CBF/MAK21 family.</text>
</comment>